<dbReference type="EMBL" id="PGTM01000078">
    <property type="protein sequence ID" value="PJF36130.1"/>
    <property type="molecule type" value="Genomic_DNA"/>
</dbReference>
<dbReference type="SUPFAM" id="SSF52540">
    <property type="entry name" value="P-loop containing nucleoside triphosphate hydrolases"/>
    <property type="match status" value="1"/>
</dbReference>
<dbReference type="Gene3D" id="3.40.50.300">
    <property type="entry name" value="P-loop containing nucleotide triphosphate hydrolases"/>
    <property type="match status" value="1"/>
</dbReference>
<keyword evidence="8 9" id="KW-0472">Membrane</keyword>
<evidence type="ECO:0000259" key="10">
    <source>
        <dbReference type="PROSITE" id="PS50893"/>
    </source>
</evidence>
<protein>
    <submittedName>
        <fullName evidence="12">Thiol reductant ABC exporter subunit CydD</fullName>
    </submittedName>
</protein>
<feature type="domain" description="ABC transporter" evidence="10">
    <location>
        <begin position="335"/>
        <end position="568"/>
    </location>
</feature>
<keyword evidence="3" id="KW-1003">Cell membrane</keyword>
<feature type="transmembrane region" description="Helical" evidence="9">
    <location>
        <begin position="161"/>
        <end position="185"/>
    </location>
</feature>
<dbReference type="PROSITE" id="PS50893">
    <property type="entry name" value="ABC_TRANSPORTER_2"/>
    <property type="match status" value="1"/>
</dbReference>
<evidence type="ECO:0000256" key="9">
    <source>
        <dbReference type="SAM" id="Phobius"/>
    </source>
</evidence>
<feature type="transmembrane region" description="Helical" evidence="9">
    <location>
        <begin position="236"/>
        <end position="260"/>
    </location>
</feature>
<keyword evidence="4 9" id="KW-0812">Transmembrane</keyword>
<dbReference type="PROSITE" id="PS50929">
    <property type="entry name" value="ABC_TM1F"/>
    <property type="match status" value="1"/>
</dbReference>
<evidence type="ECO:0000256" key="8">
    <source>
        <dbReference type="ARBA" id="ARBA00023136"/>
    </source>
</evidence>
<dbReference type="FunFam" id="3.40.50.300:FF:000221">
    <property type="entry name" value="Multidrug ABC transporter ATP-binding protein"/>
    <property type="match status" value="1"/>
</dbReference>
<evidence type="ECO:0000313" key="13">
    <source>
        <dbReference type="Proteomes" id="UP000229681"/>
    </source>
</evidence>
<keyword evidence="7 9" id="KW-1133">Transmembrane helix</keyword>
<evidence type="ECO:0000313" key="12">
    <source>
        <dbReference type="EMBL" id="PJF36130.1"/>
    </source>
</evidence>
<reference evidence="12 13" key="1">
    <citation type="submission" date="2017-11" db="EMBL/GenBank/DDBJ databases">
        <title>Evolution of Phototrophy in the Chloroflexi Phylum Driven by Horizontal Gene Transfer.</title>
        <authorList>
            <person name="Ward L.M."/>
            <person name="Hemp J."/>
            <person name="Shih P.M."/>
            <person name="Mcglynn S.E."/>
            <person name="Fischer W."/>
        </authorList>
    </citation>
    <scope>NUCLEOTIDE SEQUENCE [LARGE SCALE GENOMIC DNA]</scope>
    <source>
        <strain evidence="12">JP3_13</strain>
    </source>
</reference>
<dbReference type="PROSITE" id="PS00211">
    <property type="entry name" value="ABC_TRANSPORTER_1"/>
    <property type="match status" value="1"/>
</dbReference>
<feature type="transmembrane region" description="Helical" evidence="9">
    <location>
        <begin position="20"/>
        <end position="39"/>
    </location>
</feature>
<dbReference type="GO" id="GO:0016887">
    <property type="term" value="F:ATP hydrolysis activity"/>
    <property type="evidence" value="ECO:0007669"/>
    <property type="project" value="InterPro"/>
</dbReference>
<comment type="caution">
    <text evidence="12">The sequence shown here is derived from an EMBL/GenBank/DDBJ whole genome shotgun (WGS) entry which is preliminary data.</text>
</comment>
<evidence type="ECO:0000256" key="6">
    <source>
        <dbReference type="ARBA" id="ARBA00022840"/>
    </source>
</evidence>
<dbReference type="InterPro" id="IPR017871">
    <property type="entry name" value="ABC_transporter-like_CS"/>
</dbReference>
<dbReference type="Proteomes" id="UP000229681">
    <property type="component" value="Unassembled WGS sequence"/>
</dbReference>
<dbReference type="InterPro" id="IPR014216">
    <property type="entry name" value="ABC_transptr_CydD"/>
</dbReference>
<dbReference type="Gene3D" id="1.20.1560.10">
    <property type="entry name" value="ABC transporter type 1, transmembrane domain"/>
    <property type="match status" value="1"/>
</dbReference>
<gene>
    <name evidence="12" type="primary">cydD</name>
    <name evidence="12" type="ORF">CUN49_07070</name>
</gene>
<evidence type="ECO:0000259" key="11">
    <source>
        <dbReference type="PROSITE" id="PS50929"/>
    </source>
</evidence>
<feature type="domain" description="ABC transmembrane type-1" evidence="11">
    <location>
        <begin position="25"/>
        <end position="302"/>
    </location>
</feature>
<keyword evidence="2" id="KW-0813">Transport</keyword>
<dbReference type="GO" id="GO:0005886">
    <property type="term" value="C:plasma membrane"/>
    <property type="evidence" value="ECO:0007669"/>
    <property type="project" value="UniProtKB-SubCell"/>
</dbReference>
<feature type="transmembrane region" description="Helical" evidence="9">
    <location>
        <begin position="59"/>
        <end position="77"/>
    </location>
</feature>
<dbReference type="InterPro" id="IPR003439">
    <property type="entry name" value="ABC_transporter-like_ATP-bd"/>
</dbReference>
<dbReference type="PANTHER" id="PTHR24221">
    <property type="entry name" value="ATP-BINDING CASSETTE SUB-FAMILY B"/>
    <property type="match status" value="1"/>
</dbReference>
<dbReference type="SUPFAM" id="SSF90123">
    <property type="entry name" value="ABC transporter transmembrane region"/>
    <property type="match status" value="1"/>
</dbReference>
<dbReference type="Pfam" id="PF00005">
    <property type="entry name" value="ABC_tran"/>
    <property type="match status" value="1"/>
</dbReference>
<dbReference type="Pfam" id="PF00664">
    <property type="entry name" value="ABC_membrane"/>
    <property type="match status" value="1"/>
</dbReference>
<keyword evidence="5" id="KW-0547">Nucleotide-binding</keyword>
<dbReference type="AlphaFoldDB" id="A0A2M8PEZ9"/>
<dbReference type="GO" id="GO:0042883">
    <property type="term" value="P:cysteine transport"/>
    <property type="evidence" value="ECO:0007669"/>
    <property type="project" value="InterPro"/>
</dbReference>
<dbReference type="GO" id="GO:0005524">
    <property type="term" value="F:ATP binding"/>
    <property type="evidence" value="ECO:0007669"/>
    <property type="project" value="UniProtKB-KW"/>
</dbReference>
<dbReference type="NCBIfam" id="TIGR02857">
    <property type="entry name" value="CydD"/>
    <property type="match status" value="1"/>
</dbReference>
<dbReference type="InterPro" id="IPR036640">
    <property type="entry name" value="ABC1_TM_sf"/>
</dbReference>
<evidence type="ECO:0000256" key="4">
    <source>
        <dbReference type="ARBA" id="ARBA00022692"/>
    </source>
</evidence>
<feature type="transmembrane region" description="Helical" evidence="9">
    <location>
        <begin position="266"/>
        <end position="287"/>
    </location>
</feature>
<evidence type="ECO:0000256" key="3">
    <source>
        <dbReference type="ARBA" id="ARBA00022475"/>
    </source>
</evidence>
<dbReference type="PANTHER" id="PTHR24221:SF590">
    <property type="entry name" value="COMPONENT LINKED WITH THE ASSEMBLY OF CYTOCHROME' TRANSPORT TRANSMEMBRANE ATP-BINDING PROTEIN ABC TRANSPORTER CYDD-RELATED"/>
    <property type="match status" value="1"/>
</dbReference>
<dbReference type="InterPro" id="IPR003593">
    <property type="entry name" value="AAA+_ATPase"/>
</dbReference>
<dbReference type="CDD" id="cd18584">
    <property type="entry name" value="ABC_6TM_AarD_CydD"/>
    <property type="match status" value="1"/>
</dbReference>
<evidence type="ECO:0000256" key="1">
    <source>
        <dbReference type="ARBA" id="ARBA00004651"/>
    </source>
</evidence>
<dbReference type="InterPro" id="IPR027417">
    <property type="entry name" value="P-loop_NTPase"/>
</dbReference>
<keyword evidence="6" id="KW-0067">ATP-binding</keyword>
<accession>A0A2M8PEZ9</accession>
<proteinExistence type="predicted"/>
<dbReference type="GO" id="GO:0140359">
    <property type="term" value="F:ABC-type transporter activity"/>
    <property type="evidence" value="ECO:0007669"/>
    <property type="project" value="InterPro"/>
</dbReference>
<evidence type="ECO:0000256" key="2">
    <source>
        <dbReference type="ARBA" id="ARBA00022448"/>
    </source>
</evidence>
<dbReference type="InterPro" id="IPR039421">
    <property type="entry name" value="Type_1_exporter"/>
</dbReference>
<evidence type="ECO:0000256" key="5">
    <source>
        <dbReference type="ARBA" id="ARBA00022741"/>
    </source>
</evidence>
<dbReference type="InterPro" id="IPR011527">
    <property type="entry name" value="ABC1_TM_dom"/>
</dbReference>
<comment type="subcellular location">
    <subcellularLocation>
        <location evidence="1">Cell membrane</location>
        <topology evidence="1">Multi-pass membrane protein</topology>
    </subcellularLocation>
</comment>
<name>A0A2M8PEZ9_9CHLR</name>
<feature type="transmembrane region" description="Helical" evidence="9">
    <location>
        <begin position="134"/>
        <end position="155"/>
    </location>
</feature>
<organism evidence="12 13">
    <name type="scientific">Candidatus Thermofonsia Clade 1 bacterium</name>
    <dbReference type="NCBI Taxonomy" id="2364210"/>
    <lineage>
        <taxon>Bacteria</taxon>
        <taxon>Bacillati</taxon>
        <taxon>Chloroflexota</taxon>
        <taxon>Candidatus Thermofontia</taxon>
        <taxon>Candidatus Thermofonsia Clade 1</taxon>
    </lineage>
</organism>
<evidence type="ECO:0000256" key="7">
    <source>
        <dbReference type="ARBA" id="ARBA00022989"/>
    </source>
</evidence>
<sequence length="579" mass="63229">MLKEKRLFAFMKDQRPLLMLHLSGAVLNAIALVLWAIALADSIHRLFFLEQRLEQIGDLLLILLILTLLRAALTYFTELTAHEIGERIKHDLRLRLTEHLLQLGPSYTQKERSGELANALSQAPEDIAIIFSQYLPALFLAALVPLIILLFVFPIDLLSGIVMLITAPLIPFFMILIGGIAGHWARKQYAVLSLMSAHFLDVLQGLTTLKLFNREDAQTETIRAITDRFRRTTLSVVRIAFLSSLALEFLATISIAVIAVEIGIRLLYGFISFEAALFVLIIAPEFYMPLRTLGARFHAGTNGAAAAKRVFAILDAQPQAHSAIEAAPSLPNYNIRFERVSYQYGDRPALQEVSFEIPHGKQTALIGHSGAGKSTVASLLLGFIAPSAGTITVGGVPLQQLPLSWWRDQVAWLPQKPYLFNGSVLENIRHAKPEATHEEVYAAAQAAAAHAFILSLPEGYQTQLGERGARLSGGQLQRIALARAFLKNAPVIVLDEATANLDAETEQQIAEALKRLCAGRTTLIIAHRLGTVAQADQIVVLSGGRVVESGAPQALLQRDGAYRALVMAASAPLPQVAGK</sequence>
<dbReference type="SMART" id="SM00382">
    <property type="entry name" value="AAA"/>
    <property type="match status" value="1"/>
</dbReference>